<dbReference type="Proteomes" id="UP000198833">
    <property type="component" value="Unassembled WGS sequence"/>
</dbReference>
<reference evidence="2 3" key="1">
    <citation type="submission" date="2016-10" db="EMBL/GenBank/DDBJ databases">
        <authorList>
            <person name="de Groot N.N."/>
        </authorList>
    </citation>
    <scope>NUCLEOTIDE SEQUENCE [LARGE SCALE GENOMIC DNA]</scope>
    <source>
        <strain evidence="2 3">DSM 15695</strain>
    </source>
</reference>
<dbReference type="STRING" id="89093.SAMN04488558_10852"/>
<dbReference type="Gene3D" id="3.40.930.10">
    <property type="entry name" value="Mannitol-specific EII, Chain A"/>
    <property type="match status" value="1"/>
</dbReference>
<dbReference type="SUPFAM" id="SSF55804">
    <property type="entry name" value="Phoshotransferase/anion transport protein"/>
    <property type="match status" value="1"/>
</dbReference>
<dbReference type="CDD" id="cd00211">
    <property type="entry name" value="PTS_IIA_fru"/>
    <property type="match status" value="1"/>
</dbReference>
<evidence type="ECO:0000259" key="1">
    <source>
        <dbReference type="PROSITE" id="PS51094"/>
    </source>
</evidence>
<evidence type="ECO:0000313" key="2">
    <source>
        <dbReference type="EMBL" id="SEQ32230.1"/>
    </source>
</evidence>
<dbReference type="InterPro" id="IPR051541">
    <property type="entry name" value="PTS_SugarTrans_NitroReg"/>
</dbReference>
<accession>A0A1H9F2N5</accession>
<dbReference type="AlphaFoldDB" id="A0A1H9F2N5"/>
<dbReference type="PROSITE" id="PS51094">
    <property type="entry name" value="PTS_EIIA_TYPE_2"/>
    <property type="match status" value="1"/>
</dbReference>
<protein>
    <submittedName>
        <fullName evidence="2">PTS system IIA component, Gat family</fullName>
    </submittedName>
</protein>
<organism evidence="2 3">
    <name type="scientific">Ignavigranum ruoffiae</name>
    <dbReference type="NCBI Taxonomy" id="89093"/>
    <lineage>
        <taxon>Bacteria</taxon>
        <taxon>Bacillati</taxon>
        <taxon>Bacillota</taxon>
        <taxon>Bacilli</taxon>
        <taxon>Lactobacillales</taxon>
        <taxon>Aerococcaceae</taxon>
        <taxon>Ignavigranum</taxon>
    </lineage>
</organism>
<dbReference type="PANTHER" id="PTHR47738">
    <property type="entry name" value="PTS SYSTEM FRUCTOSE-LIKE EIIA COMPONENT-RELATED"/>
    <property type="match status" value="1"/>
</dbReference>
<gene>
    <name evidence="2" type="ORF">SAMN04488558_10852</name>
</gene>
<dbReference type="EMBL" id="FOEN01000008">
    <property type="protein sequence ID" value="SEQ32230.1"/>
    <property type="molecule type" value="Genomic_DNA"/>
</dbReference>
<dbReference type="OrthoDB" id="370976at2"/>
<evidence type="ECO:0000313" key="3">
    <source>
        <dbReference type="Proteomes" id="UP000198833"/>
    </source>
</evidence>
<dbReference type="InterPro" id="IPR002178">
    <property type="entry name" value="PTS_EIIA_type-2_dom"/>
</dbReference>
<name>A0A1H9F2N5_9LACT</name>
<dbReference type="InterPro" id="IPR016152">
    <property type="entry name" value="PTrfase/Anion_transptr"/>
</dbReference>
<dbReference type="Pfam" id="PF00359">
    <property type="entry name" value="PTS_EIIA_2"/>
    <property type="match status" value="1"/>
</dbReference>
<proteinExistence type="predicted"/>
<feature type="domain" description="PTS EIIA type-2" evidence="1">
    <location>
        <begin position="1"/>
        <end position="151"/>
    </location>
</feature>
<sequence length="153" mass="17037">MTEIKVLALKQEGLNNAQDVLAYMGQQLEAMGAVRPSFIPAIQEREETFATGLQVHDYGVAMPHTDSDHVKKSTIAFMTLDQPVIFKQMGDGQEVPVSLVAMLALADAHSHLEMLQALMMLFQDQDLVKEAMAYSDSPENRDKVLKLVHKIIK</sequence>
<dbReference type="RefSeq" id="WP_092572211.1">
    <property type="nucleotide sequence ID" value="NZ_CALUDV010000005.1"/>
</dbReference>
<keyword evidence="3" id="KW-1185">Reference proteome</keyword>
<dbReference type="PANTHER" id="PTHR47738:SF3">
    <property type="entry name" value="PHOSPHOTRANSFERASE SYSTEM MANNITOL_FRUCTOSE-SPECIFIC IIA DOMAIN CONTAINING PROTEIN"/>
    <property type="match status" value="1"/>
</dbReference>